<proteinExistence type="inferred from homology"/>
<keyword evidence="11" id="KW-1185">Reference proteome</keyword>
<evidence type="ECO:0000313" key="11">
    <source>
        <dbReference type="Proteomes" id="UP000076927"/>
    </source>
</evidence>
<feature type="active site" description="Charge relay system" evidence="6 7">
    <location>
        <position position="163"/>
    </location>
</feature>
<dbReference type="GO" id="GO:0046872">
    <property type="term" value="F:metal ion binding"/>
    <property type="evidence" value="ECO:0007669"/>
    <property type="project" value="UniProtKB-KW"/>
</dbReference>
<dbReference type="Pfam" id="PF00082">
    <property type="entry name" value="Peptidase_S8"/>
    <property type="match status" value="1"/>
</dbReference>
<dbReference type="GO" id="GO:0006508">
    <property type="term" value="P:proteolysis"/>
    <property type="evidence" value="ECO:0007669"/>
    <property type="project" value="UniProtKB-KW"/>
</dbReference>
<dbReference type="PANTHER" id="PTHR43806:SF11">
    <property type="entry name" value="CEREVISIN-RELATED"/>
    <property type="match status" value="1"/>
</dbReference>
<dbReference type="GO" id="GO:0004252">
    <property type="term" value="F:serine-type endopeptidase activity"/>
    <property type="evidence" value="ECO:0007669"/>
    <property type="project" value="UniProtKB-UniRule"/>
</dbReference>
<dbReference type="PROSITE" id="PS00136">
    <property type="entry name" value="SUBTILASE_ASP"/>
    <property type="match status" value="1"/>
</dbReference>
<dbReference type="EMBL" id="CP011388">
    <property type="protein sequence ID" value="ANE49033.1"/>
    <property type="molecule type" value="Genomic_DNA"/>
</dbReference>
<keyword evidence="4 7" id="KW-0378">Hydrolase</keyword>
<keyword evidence="2 7" id="KW-0645">Protease</keyword>
<dbReference type="PROSITE" id="PS00137">
    <property type="entry name" value="SUBTILASE_HIS"/>
    <property type="match status" value="1"/>
</dbReference>
<dbReference type="STRING" id="1178515.SY83_18965"/>
<dbReference type="PATRIC" id="fig|1178515.4.peg.3832"/>
<dbReference type="PRINTS" id="PR00723">
    <property type="entry name" value="SUBTILISIN"/>
</dbReference>
<dbReference type="InterPro" id="IPR034202">
    <property type="entry name" value="Subtilisin_Carlsberg-like"/>
</dbReference>
<dbReference type="SUPFAM" id="SSF52743">
    <property type="entry name" value="Subtilisin-like"/>
    <property type="match status" value="1"/>
</dbReference>
<feature type="active site" description="Charge relay system" evidence="6 7">
    <location>
        <position position="318"/>
    </location>
</feature>
<evidence type="ECO:0000256" key="8">
    <source>
        <dbReference type="RuleBase" id="RU003355"/>
    </source>
</evidence>
<keyword evidence="3" id="KW-0479">Metal-binding</keyword>
<evidence type="ECO:0000256" key="4">
    <source>
        <dbReference type="ARBA" id="ARBA00022801"/>
    </source>
</evidence>
<dbReference type="InterPro" id="IPR023827">
    <property type="entry name" value="Peptidase_S8_Asp-AS"/>
</dbReference>
<dbReference type="InterPro" id="IPR015500">
    <property type="entry name" value="Peptidase_S8_subtilisin-rel"/>
</dbReference>
<name>A0A172TQJ3_9BACL</name>
<gene>
    <name evidence="10" type="ORF">SY83_18965</name>
</gene>
<dbReference type="InterPro" id="IPR050131">
    <property type="entry name" value="Peptidase_S8_subtilisin-like"/>
</dbReference>
<dbReference type="Gene3D" id="3.40.50.200">
    <property type="entry name" value="Peptidase S8/S53 domain"/>
    <property type="match status" value="1"/>
</dbReference>
<evidence type="ECO:0000256" key="2">
    <source>
        <dbReference type="ARBA" id="ARBA00022670"/>
    </source>
</evidence>
<dbReference type="AlphaFoldDB" id="A0A172TQJ3"/>
<dbReference type="PROSITE" id="PS51892">
    <property type="entry name" value="SUBTILASE"/>
    <property type="match status" value="1"/>
</dbReference>
<dbReference type="InterPro" id="IPR000209">
    <property type="entry name" value="Peptidase_S8/S53_dom"/>
</dbReference>
<sequence length="380" mass="40515">MRKLLKPLAGAGSSKPKRQLQRKVIVFKNARSYNTCLKHMHQHGVRPVKTMKDIHAICFHVDKHQDLSKLHRHPSVRAIETDGRTRSHMLRKKVRIHNLKNRQTTPWGIACVGAPRAWKGSLSGSEVRIAVLDTGIAKHPDLSVSGRFSTLDFKEKKLDGNGHGTHVSGTAAALNNKIGVVGVSPAVRLYGVKVLDSNGEGYVSDLVEGIAWCMKHGIQVVNMSLGTVEGSRALKAIVRKAHRKGVVIIASAGNEGNEAASIDYPAKYKETIAVAASDRKNRVAGYSSRGAGVDVTAPGTDVLSTSSSGGYTRMSGTSMATPHAAGTAALMLSAIPRLSASGVKALLRRTARNLKGYGARSQGAGLINAAAAVRAARIRR</sequence>
<evidence type="ECO:0000256" key="5">
    <source>
        <dbReference type="ARBA" id="ARBA00022825"/>
    </source>
</evidence>
<reference evidence="10 11" key="1">
    <citation type="submission" date="2015-01" db="EMBL/GenBank/DDBJ databases">
        <title>Paenibacillus swuensis/DY6/whole genome sequencing.</title>
        <authorList>
            <person name="Kim M.K."/>
            <person name="Srinivasan S."/>
            <person name="Lee J.-J."/>
        </authorList>
    </citation>
    <scope>NUCLEOTIDE SEQUENCE [LARGE SCALE GENOMIC DNA]</scope>
    <source>
        <strain evidence="10 11">DY6</strain>
    </source>
</reference>
<feature type="active site" description="Charge relay system" evidence="6 7">
    <location>
        <position position="133"/>
    </location>
</feature>
<dbReference type="InterPro" id="IPR036852">
    <property type="entry name" value="Peptidase_S8/S53_dom_sf"/>
</dbReference>
<dbReference type="PANTHER" id="PTHR43806">
    <property type="entry name" value="PEPTIDASE S8"/>
    <property type="match status" value="1"/>
</dbReference>
<evidence type="ECO:0000256" key="3">
    <source>
        <dbReference type="ARBA" id="ARBA00022723"/>
    </source>
</evidence>
<organism evidence="10 11">
    <name type="scientific">Paenibacillus swuensis</name>
    <dbReference type="NCBI Taxonomy" id="1178515"/>
    <lineage>
        <taxon>Bacteria</taxon>
        <taxon>Bacillati</taxon>
        <taxon>Bacillota</taxon>
        <taxon>Bacilli</taxon>
        <taxon>Bacillales</taxon>
        <taxon>Paenibacillaceae</taxon>
        <taxon>Paenibacillus</taxon>
    </lineage>
</organism>
<dbReference type="PROSITE" id="PS00138">
    <property type="entry name" value="SUBTILASE_SER"/>
    <property type="match status" value="1"/>
</dbReference>
<protein>
    <recommendedName>
        <fullName evidence="9">Peptidase S8/S53 domain-containing protein</fullName>
    </recommendedName>
</protein>
<feature type="domain" description="Peptidase S8/S53" evidence="9">
    <location>
        <begin position="124"/>
        <end position="365"/>
    </location>
</feature>
<dbReference type="Proteomes" id="UP000076927">
    <property type="component" value="Chromosome"/>
</dbReference>
<dbReference type="CDD" id="cd07477">
    <property type="entry name" value="Peptidases_S8_Subtilisin_subset"/>
    <property type="match status" value="1"/>
</dbReference>
<accession>A0A172TQJ3</accession>
<evidence type="ECO:0000259" key="9">
    <source>
        <dbReference type="Pfam" id="PF00082"/>
    </source>
</evidence>
<evidence type="ECO:0000256" key="6">
    <source>
        <dbReference type="PIRSR" id="PIRSR615500-1"/>
    </source>
</evidence>
<evidence type="ECO:0000313" key="10">
    <source>
        <dbReference type="EMBL" id="ANE49033.1"/>
    </source>
</evidence>
<evidence type="ECO:0000256" key="7">
    <source>
        <dbReference type="PROSITE-ProRule" id="PRU01240"/>
    </source>
</evidence>
<dbReference type="InterPro" id="IPR022398">
    <property type="entry name" value="Peptidase_S8_His-AS"/>
</dbReference>
<dbReference type="KEGG" id="pswu:SY83_18965"/>
<evidence type="ECO:0000256" key="1">
    <source>
        <dbReference type="ARBA" id="ARBA00011073"/>
    </source>
</evidence>
<comment type="similarity">
    <text evidence="1 7 8">Belongs to the peptidase S8 family.</text>
</comment>
<keyword evidence="5 7" id="KW-0720">Serine protease</keyword>
<dbReference type="InterPro" id="IPR023828">
    <property type="entry name" value="Peptidase_S8_Ser-AS"/>
</dbReference>